<feature type="compositionally biased region" description="Polar residues" evidence="1">
    <location>
        <begin position="14"/>
        <end position="23"/>
    </location>
</feature>
<evidence type="ECO:0000313" key="2">
    <source>
        <dbReference type="EMBL" id="SVE06457.1"/>
    </source>
</evidence>
<organism evidence="2">
    <name type="scientific">marine metagenome</name>
    <dbReference type="NCBI Taxonomy" id="408172"/>
    <lineage>
        <taxon>unclassified sequences</taxon>
        <taxon>metagenomes</taxon>
        <taxon>ecological metagenomes</taxon>
    </lineage>
</organism>
<protein>
    <submittedName>
        <fullName evidence="2">Uncharacterized protein</fullName>
    </submittedName>
</protein>
<sequence>MRPRSAEAIVRRAVSSQDTSPAE</sequence>
<proteinExistence type="predicted"/>
<dbReference type="EMBL" id="UINC01191697">
    <property type="protein sequence ID" value="SVE06457.1"/>
    <property type="molecule type" value="Genomic_DNA"/>
</dbReference>
<accession>A0A383AF71</accession>
<reference evidence="2" key="1">
    <citation type="submission" date="2018-05" db="EMBL/GenBank/DDBJ databases">
        <authorList>
            <person name="Lanie J.A."/>
            <person name="Ng W.-L."/>
            <person name="Kazmierczak K.M."/>
            <person name="Andrzejewski T.M."/>
            <person name="Davidsen T.M."/>
            <person name="Wayne K.J."/>
            <person name="Tettelin H."/>
            <person name="Glass J.I."/>
            <person name="Rusch D."/>
            <person name="Podicherti R."/>
            <person name="Tsui H.-C.T."/>
            <person name="Winkler M.E."/>
        </authorList>
    </citation>
    <scope>NUCLEOTIDE SEQUENCE</scope>
</reference>
<dbReference type="AlphaFoldDB" id="A0A383AF71"/>
<name>A0A383AF71_9ZZZZ</name>
<evidence type="ECO:0000256" key="1">
    <source>
        <dbReference type="SAM" id="MobiDB-lite"/>
    </source>
</evidence>
<feature type="region of interest" description="Disordered" evidence="1">
    <location>
        <begin position="1"/>
        <end position="23"/>
    </location>
</feature>
<gene>
    <name evidence="2" type="ORF">METZ01_LOCUS459311</name>
</gene>